<proteinExistence type="predicted"/>
<dbReference type="AlphaFoldDB" id="A0A7I8DI70"/>
<gene>
    <name evidence="2" type="ORF">bsdcttw_00950</name>
</gene>
<evidence type="ECO:0008006" key="4">
    <source>
        <dbReference type="Google" id="ProtNLM"/>
    </source>
</evidence>
<name>A0A7I8DI70_9FIRM</name>
<evidence type="ECO:0000313" key="3">
    <source>
        <dbReference type="Proteomes" id="UP000515703"/>
    </source>
</evidence>
<organism evidence="2 3">
    <name type="scientific">Anaerocolumna chitinilytica</name>
    <dbReference type="NCBI Taxonomy" id="1727145"/>
    <lineage>
        <taxon>Bacteria</taxon>
        <taxon>Bacillati</taxon>
        <taxon>Bacillota</taxon>
        <taxon>Clostridia</taxon>
        <taxon>Lachnospirales</taxon>
        <taxon>Lachnospiraceae</taxon>
        <taxon>Anaerocolumna</taxon>
    </lineage>
</organism>
<keyword evidence="3" id="KW-1185">Reference proteome</keyword>
<feature type="coiled-coil region" evidence="1">
    <location>
        <begin position="329"/>
        <end position="356"/>
    </location>
</feature>
<accession>A0A7I8DI70</accession>
<protein>
    <recommendedName>
        <fullName evidence="4">DUF2326 domain-containing protein</fullName>
    </recommendedName>
</protein>
<dbReference type="EMBL" id="AP023368">
    <property type="protein sequence ID" value="BCJ97054.1"/>
    <property type="molecule type" value="Genomic_DNA"/>
</dbReference>
<evidence type="ECO:0000313" key="2">
    <source>
        <dbReference type="EMBL" id="BCJ97054.1"/>
    </source>
</evidence>
<dbReference type="KEGG" id="acht:bsdcttw_00950"/>
<feature type="coiled-coil region" evidence="1">
    <location>
        <begin position="209"/>
        <end position="266"/>
    </location>
</feature>
<reference evidence="2 3" key="2">
    <citation type="submission" date="2020-08" db="EMBL/GenBank/DDBJ databases">
        <authorList>
            <person name="Ueki A."/>
            <person name="Tonouchi A."/>
        </authorList>
    </citation>
    <scope>NUCLEOTIDE SEQUENCE [LARGE SCALE GENOMIC DNA]</scope>
    <source>
        <strain evidence="2 3">CTTW</strain>
    </source>
</reference>
<sequence length="555" mass="64968">MVIKELIVSKGVNHEIIRKINFNTKGLSLIVDESGTEIKKSGSNIGKTTAVKIIDICLGAKTKSVLYYEKDTGENFLIKNFIHDKKVVAELIIEENKKMYSLKRELYTNGKNYIDDEPLKYEDYIKKLNTIIFNNNSSKPSLAQLIRKFIRLDTGNEEALFKFLGSYTTNPEYQAIYTYLFGIADNKFVNVNLDQINEKIDKDIEAICRKNAVSSIEEFKAKVELLKEELVRFEEDYKDVSVIDDYKEKQEEMQNLLLKITEKENLYAIKELKKKLIEEKIIKEEKNKFTVDIRFLESIYEETKLIMKEPLKDFSDLQGFHNGMIEKRKHLLKQSLIELTTEISEIEEELTKLRQHYETKYISFNSLLREKFEEKYKKYSDNKLKLNNYLNDYQYIQDKIIEKQSNDQKKIKEDNDNTKKEIVENSLNEFFKVLTQEITGETYKLLLNLNKDEFPVQAVGLNGKPGTGIKKALIACFDMSHINLILKNQYHMPHFIIHDKLENIDLNELKGIIKEARSFEGQYIFPILSDRISILGIKENEVVLTLSADSKFFRV</sequence>
<reference evidence="2 3" key="1">
    <citation type="submission" date="2020-08" db="EMBL/GenBank/DDBJ databases">
        <title>Draft genome sequencing of an Anaerocolumna strain isolated from anoxic soil subjected to BSD treatment.</title>
        <authorList>
            <person name="Uek A."/>
            <person name="Tonouchi A."/>
        </authorList>
    </citation>
    <scope>NUCLEOTIDE SEQUENCE [LARGE SCALE GENOMIC DNA]</scope>
    <source>
        <strain evidence="2 3">CTTW</strain>
    </source>
</reference>
<dbReference type="RefSeq" id="WP_185257521.1">
    <property type="nucleotide sequence ID" value="NZ_AP023368.1"/>
</dbReference>
<evidence type="ECO:0000256" key="1">
    <source>
        <dbReference type="SAM" id="Coils"/>
    </source>
</evidence>
<keyword evidence="1" id="KW-0175">Coiled coil</keyword>
<dbReference type="Proteomes" id="UP000515703">
    <property type="component" value="Chromosome"/>
</dbReference>